<dbReference type="InterPro" id="IPR011701">
    <property type="entry name" value="MFS"/>
</dbReference>
<dbReference type="Proteomes" id="UP000003494">
    <property type="component" value="Unassembled WGS sequence"/>
</dbReference>
<comment type="similarity">
    <text evidence="2">Belongs to the major facilitator superfamily.</text>
</comment>
<evidence type="ECO:0000259" key="9">
    <source>
        <dbReference type="PROSITE" id="PS50850"/>
    </source>
</evidence>
<feature type="transmembrane region" description="Helical" evidence="8">
    <location>
        <begin position="101"/>
        <end position="120"/>
    </location>
</feature>
<keyword evidence="11" id="KW-1185">Reference proteome</keyword>
<evidence type="ECO:0000256" key="7">
    <source>
        <dbReference type="SAM" id="MobiDB-lite"/>
    </source>
</evidence>
<dbReference type="HOGENOM" id="CLU_055429_1_0_9"/>
<evidence type="ECO:0000256" key="5">
    <source>
        <dbReference type="ARBA" id="ARBA00022989"/>
    </source>
</evidence>
<dbReference type="STRING" id="626523.GCWU000342_02067"/>
<dbReference type="InterPro" id="IPR051788">
    <property type="entry name" value="MFS_Transporter"/>
</dbReference>
<feature type="transmembrane region" description="Helical" evidence="8">
    <location>
        <begin position="127"/>
        <end position="148"/>
    </location>
</feature>
<evidence type="ECO:0000256" key="2">
    <source>
        <dbReference type="ARBA" id="ARBA00008335"/>
    </source>
</evidence>
<dbReference type="InterPro" id="IPR036259">
    <property type="entry name" value="MFS_trans_sf"/>
</dbReference>
<evidence type="ECO:0000256" key="3">
    <source>
        <dbReference type="ARBA" id="ARBA00022448"/>
    </source>
</evidence>
<dbReference type="AlphaFoldDB" id="C4GD94"/>
<feature type="transmembrane region" description="Helical" evidence="8">
    <location>
        <begin position="78"/>
        <end position="95"/>
    </location>
</feature>
<feature type="transmembrane region" description="Helical" evidence="8">
    <location>
        <begin position="412"/>
        <end position="432"/>
    </location>
</feature>
<dbReference type="GO" id="GO:0005886">
    <property type="term" value="C:plasma membrane"/>
    <property type="evidence" value="ECO:0007669"/>
    <property type="project" value="UniProtKB-SubCell"/>
</dbReference>
<feature type="transmembrane region" description="Helical" evidence="8">
    <location>
        <begin position="322"/>
        <end position="340"/>
    </location>
</feature>
<feature type="transmembrane region" description="Helical" evidence="8">
    <location>
        <begin position="160"/>
        <end position="182"/>
    </location>
</feature>
<evidence type="ECO:0000313" key="11">
    <source>
        <dbReference type="Proteomes" id="UP000003494"/>
    </source>
</evidence>
<feature type="region of interest" description="Disordered" evidence="7">
    <location>
        <begin position="236"/>
        <end position="269"/>
    </location>
</feature>
<protein>
    <submittedName>
        <fullName evidence="10">Transporter, major facilitator family protein</fullName>
    </submittedName>
</protein>
<dbReference type="EMBL" id="ACIP02000007">
    <property type="protein sequence ID" value="EEP27373.1"/>
    <property type="molecule type" value="Genomic_DNA"/>
</dbReference>
<dbReference type="GO" id="GO:0022857">
    <property type="term" value="F:transmembrane transporter activity"/>
    <property type="evidence" value="ECO:0007669"/>
    <property type="project" value="InterPro"/>
</dbReference>
<dbReference type="Pfam" id="PF07690">
    <property type="entry name" value="MFS_1"/>
    <property type="match status" value="1"/>
</dbReference>
<feature type="transmembrane region" description="Helical" evidence="8">
    <location>
        <begin position="376"/>
        <end position="400"/>
    </location>
</feature>
<dbReference type="PROSITE" id="PS50850">
    <property type="entry name" value="MFS"/>
    <property type="match status" value="1"/>
</dbReference>
<dbReference type="PANTHER" id="PTHR23514">
    <property type="entry name" value="BYPASS OF STOP CODON PROTEIN 6"/>
    <property type="match status" value="1"/>
</dbReference>
<reference evidence="10" key="1">
    <citation type="submission" date="2009-04" db="EMBL/GenBank/DDBJ databases">
        <authorList>
            <person name="Weinstock G."/>
            <person name="Sodergren E."/>
            <person name="Clifton S."/>
            <person name="Fulton L."/>
            <person name="Fulton B."/>
            <person name="Courtney L."/>
            <person name="Fronick C."/>
            <person name="Harrison M."/>
            <person name="Strong C."/>
            <person name="Farmer C."/>
            <person name="Delahaunty K."/>
            <person name="Markovic C."/>
            <person name="Hall O."/>
            <person name="Minx P."/>
            <person name="Tomlinson C."/>
            <person name="Mitreva M."/>
            <person name="Nelson J."/>
            <person name="Hou S."/>
            <person name="Wollam A."/>
            <person name="Pepin K.H."/>
            <person name="Johnson M."/>
            <person name="Bhonagiri V."/>
            <person name="Nash W.E."/>
            <person name="Warren W."/>
            <person name="Chinwalla A."/>
            <person name="Mardis E.R."/>
            <person name="Wilson R.K."/>
        </authorList>
    </citation>
    <scope>NUCLEOTIDE SEQUENCE [LARGE SCALE GENOMIC DNA]</scope>
    <source>
        <strain evidence="10">DSM 14600</strain>
    </source>
</reference>
<dbReference type="Gene3D" id="1.20.1250.20">
    <property type="entry name" value="MFS general substrate transporter like domains"/>
    <property type="match status" value="1"/>
</dbReference>
<proteinExistence type="inferred from homology"/>
<keyword evidence="6 8" id="KW-0472">Membrane</keyword>
<evidence type="ECO:0000313" key="10">
    <source>
        <dbReference type="EMBL" id="EEP27373.1"/>
    </source>
</evidence>
<comment type="caution">
    <text evidence="10">The sequence shown here is derived from an EMBL/GenBank/DDBJ whole genome shotgun (WGS) entry which is preliminary data.</text>
</comment>
<evidence type="ECO:0000256" key="8">
    <source>
        <dbReference type="SAM" id="Phobius"/>
    </source>
</evidence>
<dbReference type="eggNOG" id="COG0738">
    <property type="taxonomic scope" value="Bacteria"/>
</dbReference>
<keyword evidence="3" id="KW-0813">Transport</keyword>
<comment type="subcellular location">
    <subcellularLocation>
        <location evidence="1">Cell membrane</location>
        <topology evidence="1">Multi-pass membrane protein</topology>
    </subcellularLocation>
</comment>
<keyword evidence="4 8" id="KW-0812">Transmembrane</keyword>
<evidence type="ECO:0000256" key="4">
    <source>
        <dbReference type="ARBA" id="ARBA00022692"/>
    </source>
</evidence>
<feature type="transmembrane region" description="Helical" evidence="8">
    <location>
        <begin position="12"/>
        <end position="33"/>
    </location>
</feature>
<dbReference type="InterPro" id="IPR020846">
    <property type="entry name" value="MFS_dom"/>
</dbReference>
<feature type="transmembrane region" description="Helical" evidence="8">
    <location>
        <begin position="275"/>
        <end position="298"/>
    </location>
</feature>
<organism evidence="10 11">
    <name type="scientific">Shuttleworthella satelles DSM 14600</name>
    <dbReference type="NCBI Taxonomy" id="626523"/>
    <lineage>
        <taxon>Bacteria</taxon>
        <taxon>Bacillati</taxon>
        <taxon>Bacillota</taxon>
        <taxon>Clostridia</taxon>
        <taxon>Lachnospirales</taxon>
        <taxon>Lachnospiraceae</taxon>
        <taxon>Shuttleworthella</taxon>
    </lineage>
</organism>
<feature type="transmembrane region" description="Helical" evidence="8">
    <location>
        <begin position="352"/>
        <end position="370"/>
    </location>
</feature>
<dbReference type="PANTHER" id="PTHR23514:SF3">
    <property type="entry name" value="BYPASS OF STOP CODON PROTEIN 6"/>
    <property type="match status" value="1"/>
</dbReference>
<sequence length="467" mass="51251">MKSKFESRTIAYYLILGLLMLGLGSSDALRGVFAPVFREHFALNTSQLSLIITVSYMGNFVFMLLGGRLSDHFGLRRAFCGSLCCWIGAEALYLLTDHYPALLVGVFFAMGTSTLLNMLMNVMSPRLFTVPGAAINILFFIQAIGTTLTQGGIGRLATSFLAWKLVSLGLLLIGVIALLAFARLSSGDAGLSYDRRIRKEVIGEISREVGEETAGEISREVGEKTVGELSRKVSEEAAGNIHKKDRAEAREGIPQKAAGRASERKKPPYPEEKEAPYIIILHRPAFWLFILIFGTYFIGEHGVMNWMNIYCRDGLGMSARDAVLIPSLFYGGMMLGRLLFAPVIAKLKIRKALLIFLGSGTAVYILSFVLGQRAFFLLFAAGLGLSVIYPTMTMCIQLYFHRELTTTATGAIMSAGTLFDIAFNAIFGLVIARVGYGMGMMILPLAMCLSLGTYLALLRWGEQIREL</sequence>
<feature type="transmembrane region" description="Helical" evidence="8">
    <location>
        <begin position="45"/>
        <end position="66"/>
    </location>
</feature>
<dbReference type="RefSeq" id="WP_006907044.1">
    <property type="nucleotide sequence ID" value="NZ_GG665867.1"/>
</dbReference>
<evidence type="ECO:0000256" key="1">
    <source>
        <dbReference type="ARBA" id="ARBA00004651"/>
    </source>
</evidence>
<gene>
    <name evidence="10" type="ORF">GCWU000342_02067</name>
</gene>
<evidence type="ECO:0000256" key="6">
    <source>
        <dbReference type="ARBA" id="ARBA00023136"/>
    </source>
</evidence>
<keyword evidence="5 8" id="KW-1133">Transmembrane helix</keyword>
<feature type="domain" description="Major facilitator superfamily (MFS) profile" evidence="9">
    <location>
        <begin position="10"/>
        <end position="464"/>
    </location>
</feature>
<accession>C4GD94</accession>
<feature type="transmembrane region" description="Helical" evidence="8">
    <location>
        <begin position="438"/>
        <end position="458"/>
    </location>
</feature>
<name>C4GD94_9FIRM</name>
<dbReference type="SUPFAM" id="SSF103473">
    <property type="entry name" value="MFS general substrate transporter"/>
    <property type="match status" value="1"/>
</dbReference>